<dbReference type="AlphaFoldDB" id="A0A4Q2RVE8"/>
<dbReference type="PANTHER" id="PTHR32322">
    <property type="entry name" value="INNER MEMBRANE TRANSPORTER"/>
    <property type="match status" value="1"/>
</dbReference>
<keyword evidence="3 6" id="KW-0812">Transmembrane</keyword>
<dbReference type="GO" id="GO:0016020">
    <property type="term" value="C:membrane"/>
    <property type="evidence" value="ECO:0007669"/>
    <property type="project" value="UniProtKB-SubCell"/>
</dbReference>
<dbReference type="Proteomes" id="UP000294071">
    <property type="component" value="Unassembled WGS sequence"/>
</dbReference>
<feature type="domain" description="EamA" evidence="7">
    <location>
        <begin position="7"/>
        <end position="138"/>
    </location>
</feature>
<keyword evidence="5 6" id="KW-0472">Membrane</keyword>
<evidence type="ECO:0000256" key="4">
    <source>
        <dbReference type="ARBA" id="ARBA00022989"/>
    </source>
</evidence>
<reference evidence="8 9" key="1">
    <citation type="submission" date="2019-01" db="EMBL/GenBank/DDBJ databases">
        <title>Novel species of Nocardioides.</title>
        <authorList>
            <person name="Liu Q."/>
            <person name="Xin Y.-H."/>
        </authorList>
    </citation>
    <scope>NUCLEOTIDE SEQUENCE [LARGE SCALE GENOMIC DNA]</scope>
    <source>
        <strain evidence="8 9">CGMCC 4.6882</strain>
    </source>
</reference>
<comment type="similarity">
    <text evidence="2">Belongs to the EamA transporter family.</text>
</comment>
<evidence type="ECO:0000313" key="9">
    <source>
        <dbReference type="Proteomes" id="UP000294071"/>
    </source>
</evidence>
<feature type="transmembrane region" description="Helical" evidence="6">
    <location>
        <begin position="94"/>
        <end position="114"/>
    </location>
</feature>
<feature type="transmembrane region" description="Helical" evidence="6">
    <location>
        <begin position="181"/>
        <end position="201"/>
    </location>
</feature>
<feature type="transmembrane region" description="Helical" evidence="6">
    <location>
        <begin position="243"/>
        <end position="264"/>
    </location>
</feature>
<name>A0A4Q2RVE8_9ACTN</name>
<feature type="transmembrane region" description="Helical" evidence="6">
    <location>
        <begin position="121"/>
        <end position="139"/>
    </location>
</feature>
<comment type="subcellular location">
    <subcellularLocation>
        <location evidence="1">Membrane</location>
        <topology evidence="1">Multi-pass membrane protein</topology>
    </subcellularLocation>
</comment>
<dbReference type="SUPFAM" id="SSF103481">
    <property type="entry name" value="Multidrug resistance efflux transporter EmrE"/>
    <property type="match status" value="2"/>
</dbReference>
<keyword evidence="4 6" id="KW-1133">Transmembrane helix</keyword>
<evidence type="ECO:0000256" key="6">
    <source>
        <dbReference type="SAM" id="Phobius"/>
    </source>
</evidence>
<gene>
    <name evidence="8" type="ORF">EUA93_01545</name>
</gene>
<keyword evidence="9" id="KW-1185">Reference proteome</keyword>
<dbReference type="InterPro" id="IPR000620">
    <property type="entry name" value="EamA_dom"/>
</dbReference>
<organism evidence="8 9">
    <name type="scientific">Nocardioides oleivorans</name>
    <dbReference type="NCBI Taxonomy" id="273676"/>
    <lineage>
        <taxon>Bacteria</taxon>
        <taxon>Bacillati</taxon>
        <taxon>Actinomycetota</taxon>
        <taxon>Actinomycetes</taxon>
        <taxon>Propionibacteriales</taxon>
        <taxon>Nocardioidaceae</taxon>
        <taxon>Nocardioides</taxon>
    </lineage>
</organism>
<feature type="domain" description="EamA" evidence="7">
    <location>
        <begin position="150"/>
        <end position="286"/>
    </location>
</feature>
<dbReference type="Pfam" id="PF00892">
    <property type="entry name" value="EamA"/>
    <property type="match status" value="2"/>
</dbReference>
<dbReference type="EMBL" id="SDWT01000001">
    <property type="protein sequence ID" value="RYB93151.1"/>
    <property type="molecule type" value="Genomic_DNA"/>
</dbReference>
<evidence type="ECO:0000313" key="8">
    <source>
        <dbReference type="EMBL" id="RYB93151.1"/>
    </source>
</evidence>
<proteinExistence type="inferred from homology"/>
<dbReference type="InterPro" id="IPR050638">
    <property type="entry name" value="AA-Vitamin_Transporters"/>
</dbReference>
<feature type="transmembrane region" description="Helical" evidence="6">
    <location>
        <begin position="151"/>
        <end position="169"/>
    </location>
</feature>
<feature type="transmembrane region" description="Helical" evidence="6">
    <location>
        <begin position="270"/>
        <end position="289"/>
    </location>
</feature>
<evidence type="ECO:0000259" key="7">
    <source>
        <dbReference type="Pfam" id="PF00892"/>
    </source>
</evidence>
<feature type="transmembrane region" description="Helical" evidence="6">
    <location>
        <begin position="65"/>
        <end position="82"/>
    </location>
</feature>
<dbReference type="OrthoDB" id="5242975at2"/>
<accession>A0A4Q2RVE8</accession>
<evidence type="ECO:0000256" key="1">
    <source>
        <dbReference type="ARBA" id="ARBA00004141"/>
    </source>
</evidence>
<feature type="transmembrane region" description="Helical" evidence="6">
    <location>
        <begin position="36"/>
        <end position="53"/>
    </location>
</feature>
<dbReference type="InterPro" id="IPR037185">
    <property type="entry name" value="EmrE-like"/>
</dbReference>
<protein>
    <submittedName>
        <fullName evidence="8">DMT family transporter</fullName>
    </submittedName>
</protein>
<dbReference type="Gene3D" id="1.10.3730.20">
    <property type="match status" value="1"/>
</dbReference>
<feature type="transmembrane region" description="Helical" evidence="6">
    <location>
        <begin position="213"/>
        <end position="236"/>
    </location>
</feature>
<sequence>MSRAASVAFVVVGLIWGTNFITMKWALETISAGQVTLLRVLFGFVPVLAYGLFRRAFARSHWRHAHHFVVMSVLATSLYYFLFAAGTQLLPSGIAGALSASIPLFSFLGAAVLLRSERITLIRLAGVLTGLAGVVLIARPWATSGTVDPKGVAFLLLGSASVGLSFVYARRFISPLEIPAAALTTYQVGLALVMVLVLTDLDGITAITHDTRATLGIVVGLGLLGTGVAFVLYYFIVEQLGAVTAASATYIPPVVAVLIGWLLVGEELHALDGVAMVLILAGVVVLRLGSPRKPRPAVTS</sequence>
<evidence type="ECO:0000256" key="3">
    <source>
        <dbReference type="ARBA" id="ARBA00022692"/>
    </source>
</evidence>
<dbReference type="RefSeq" id="WP_129398135.1">
    <property type="nucleotide sequence ID" value="NZ_SDWT01000001.1"/>
</dbReference>
<comment type="caution">
    <text evidence="8">The sequence shown here is derived from an EMBL/GenBank/DDBJ whole genome shotgun (WGS) entry which is preliminary data.</text>
</comment>
<evidence type="ECO:0000256" key="2">
    <source>
        <dbReference type="ARBA" id="ARBA00007362"/>
    </source>
</evidence>
<dbReference type="PANTHER" id="PTHR32322:SF2">
    <property type="entry name" value="EAMA DOMAIN-CONTAINING PROTEIN"/>
    <property type="match status" value="1"/>
</dbReference>
<evidence type="ECO:0000256" key="5">
    <source>
        <dbReference type="ARBA" id="ARBA00023136"/>
    </source>
</evidence>